<accession>A0ABD5U975</accession>
<name>A0ABD5U975_9EURY</name>
<evidence type="ECO:0000313" key="2">
    <source>
        <dbReference type="Proteomes" id="UP001596406"/>
    </source>
</evidence>
<organism evidence="1 2">
    <name type="scientific">Halomarina ordinaria</name>
    <dbReference type="NCBI Taxonomy" id="3033939"/>
    <lineage>
        <taxon>Archaea</taxon>
        <taxon>Methanobacteriati</taxon>
        <taxon>Methanobacteriota</taxon>
        <taxon>Stenosarchaea group</taxon>
        <taxon>Halobacteria</taxon>
        <taxon>Halobacteriales</taxon>
        <taxon>Natronomonadaceae</taxon>
        <taxon>Halomarina</taxon>
    </lineage>
</organism>
<keyword evidence="2" id="KW-1185">Reference proteome</keyword>
<dbReference type="AlphaFoldDB" id="A0ABD5U975"/>
<sequence length="146" mass="16059">MATAPFLTRDGDELKLLASVGTTRRQFDLSDRAENLLRDLDYDAPAVVPWVTARALVLAGGATLPEGNDARDVAWNLTGADGGRRASEAELRELATYLRGLAVEDRVLETLREHVRETRLARFLDPDDLGGRSQRMNALNSIAKDL</sequence>
<reference evidence="1 2" key="1">
    <citation type="journal article" date="2019" name="Int. J. Syst. Evol. Microbiol.">
        <title>The Global Catalogue of Microorganisms (GCM) 10K type strain sequencing project: providing services to taxonomists for standard genome sequencing and annotation.</title>
        <authorList>
            <consortium name="The Broad Institute Genomics Platform"/>
            <consortium name="The Broad Institute Genome Sequencing Center for Infectious Disease"/>
            <person name="Wu L."/>
            <person name="Ma J."/>
        </authorList>
    </citation>
    <scope>NUCLEOTIDE SEQUENCE [LARGE SCALE GENOMIC DNA]</scope>
    <source>
        <strain evidence="1 2">PSRA2</strain>
    </source>
</reference>
<dbReference type="EMBL" id="JBHSXM010000001">
    <property type="protein sequence ID" value="MFC6835307.1"/>
    <property type="molecule type" value="Genomic_DNA"/>
</dbReference>
<evidence type="ECO:0000313" key="1">
    <source>
        <dbReference type="EMBL" id="MFC6835307.1"/>
    </source>
</evidence>
<comment type="caution">
    <text evidence="1">The sequence shown here is derived from an EMBL/GenBank/DDBJ whole genome shotgun (WGS) entry which is preliminary data.</text>
</comment>
<protein>
    <submittedName>
        <fullName evidence="1">Uncharacterized protein</fullName>
    </submittedName>
</protein>
<dbReference type="Proteomes" id="UP001596406">
    <property type="component" value="Unassembled WGS sequence"/>
</dbReference>
<proteinExistence type="predicted"/>
<gene>
    <name evidence="1" type="ORF">ACFQHK_02145</name>
</gene>
<dbReference type="RefSeq" id="WP_304447012.1">
    <property type="nucleotide sequence ID" value="NZ_JARRAH010000001.1"/>
</dbReference>